<sequence length="42" mass="5024">MMMAEIRPQQIILTIGNTHMLHTRFSPIIFCCYLYNINNHML</sequence>
<dbReference type="AlphaFoldDB" id="A0A816JS20"/>
<reference evidence="1" key="1">
    <citation type="submission" date="2021-01" db="EMBL/GenBank/DDBJ databases">
        <authorList>
            <consortium name="Genoscope - CEA"/>
            <person name="William W."/>
        </authorList>
    </citation>
    <scope>NUCLEOTIDE SEQUENCE</scope>
</reference>
<organism evidence="1">
    <name type="scientific">Brassica napus</name>
    <name type="common">Rape</name>
    <dbReference type="NCBI Taxonomy" id="3708"/>
    <lineage>
        <taxon>Eukaryota</taxon>
        <taxon>Viridiplantae</taxon>
        <taxon>Streptophyta</taxon>
        <taxon>Embryophyta</taxon>
        <taxon>Tracheophyta</taxon>
        <taxon>Spermatophyta</taxon>
        <taxon>Magnoliopsida</taxon>
        <taxon>eudicotyledons</taxon>
        <taxon>Gunneridae</taxon>
        <taxon>Pentapetalae</taxon>
        <taxon>rosids</taxon>
        <taxon>malvids</taxon>
        <taxon>Brassicales</taxon>
        <taxon>Brassicaceae</taxon>
        <taxon>Brassiceae</taxon>
        <taxon>Brassica</taxon>
    </lineage>
</organism>
<dbReference type="Proteomes" id="UP001295469">
    <property type="component" value="Chromosome C04"/>
</dbReference>
<evidence type="ECO:0000313" key="1">
    <source>
        <dbReference type="EMBL" id="CAF1818593.1"/>
    </source>
</evidence>
<name>A0A816JS20_BRANA</name>
<dbReference type="EMBL" id="HG994368">
    <property type="protein sequence ID" value="CAF1818593.1"/>
    <property type="molecule type" value="Genomic_DNA"/>
</dbReference>
<gene>
    <name evidence="1" type="ORF">DARMORV10_C04P14340.1</name>
</gene>
<proteinExistence type="predicted"/>
<accession>A0A816JS20</accession>
<protein>
    <submittedName>
        <fullName evidence="1">(rape) hypothetical protein</fullName>
    </submittedName>
</protein>